<dbReference type="InterPro" id="IPR036179">
    <property type="entry name" value="Ig-like_dom_sf"/>
</dbReference>
<dbReference type="Pfam" id="PF00041">
    <property type="entry name" value="fn3"/>
    <property type="match status" value="1"/>
</dbReference>
<evidence type="ECO:0000256" key="1">
    <source>
        <dbReference type="SAM" id="MobiDB-lite"/>
    </source>
</evidence>
<sequence>MGLERCLKYNFSSNKDYLQSLVPLKFHENLSFKSSPDPDPCKEDQVRVFVKQLLTALQYMHDRKQAHLDLRPEVVLLQDDHLCLADFGQNIYVKNGRITSEFKASPEFVAPELIKNEKVGLYSDMWSVGIMTFVLLGGISPFLGDNDNETLLNVVEGRFDLECKELSYVTNEGIDFLERLLIINPLQRMTVNEALSHPWISESSLLDAKLSSECLKEFKYRHKWLERRVFVQQTPSESILKIEPIPVPEFCESHPNEKHLGTIIDPVAIYDFLTIKDQPRLLEPKFTYGSRLSPEIDTISNLSPVTSSVSLHKLSYPINLIDDSNFGHYQTESEESINTLPFEESTKFKVGGSPKDFSSLSINSVGIQNTFSKSLSPSMQNCGEDRKILQPQEGGECPINDLLKKDIERKLKKVTEDKYFEVEDIIDTEFIPPLRLIKGERREIEEEIANRILSDISEENSFAGSIVSLNDIESNQKLSTNNQKKKLYKSRSRSTTPMDNSGSEDSFTPIASPSITIDMDDDNESVKAFFSEKGFNIPPEQLDPSIPVNAPLFLEGLGKQKIITSSNEERPKSRGGLSPGLKCRPGTKSPILLSPGREHKMECIISTKRGKQKMTKPMDEEAIIDNSTDNSIKKEKVNVKFHDDDFDILMAEAEKVKTEYKEKKPKLYEDKKENLLNHEKPICNNEENIKIPTRRYNFEEELEKYRPKNFYKEEDDTILENDIDDYIWDSHYQIGPDTLLLASKGASFNARVRGYRTSLWGEGAPYVGVGILGFRNRDITVRERRRYTDLMKEESNNILNTGFTDEFGKKLHIIHNKINKLQNHGNLPSNINEQNGSVIFKKRLRDVYWHEEKSRFIFECQVIGNPIPEIIWKYNNTIINNSDRYIIKINNGYCSLEIIRPELHELGEYICEARNENGYDITSCRAYSGETPGKPGRPEIELASDTEVLICWDMPKTCTTLEGIKYKLDVRPSGENDHFSPWITISDNIDGEVCLVKHLSPHGIYQFRVFAKNGFGWGLPSLNSRIIKTHRKGVPKLQAELLKRDIVINSVSVPNRSIIKRESNDDIMENENERKENNSKIENLNESVVLFVNEDITKRFQIEKEIFRGRFSVVFNVSDSKNEGKSHCVAKKRLITYPNVPSALDEYENLKACQHENVVQLVGGYENDSKMTLIMERLYEDVFHRFSFLDSYNEESIVLTVRQIVSALHWIHYKGVLHLDIQPDNVMFVNKRSWFIKIIDFGSSKKIDKNPIKSSTIHQRIDWKAPEVIKGENVTEKTDCFGMGLITFTILSGFHPFSSVNDTCDEISDAILNVKCDPNLIPVQVSQEALKFVTWALKKDPHRRISTSEALTDRWLSSDVSIVRRREAIKYSSSRLRKTADYIMRRIPRLNGNDMIPEELIR</sequence>
<evidence type="ECO:0000259" key="2">
    <source>
        <dbReference type="PROSITE" id="PS50011"/>
    </source>
</evidence>
<dbReference type="InterPro" id="IPR007110">
    <property type="entry name" value="Ig-like_dom"/>
</dbReference>
<proteinExistence type="predicted"/>
<dbReference type="Gene3D" id="2.60.40.10">
    <property type="entry name" value="Immunoglobulins"/>
    <property type="match status" value="2"/>
</dbReference>
<dbReference type="Pfam" id="PF07679">
    <property type="entry name" value="I-set"/>
    <property type="match status" value="1"/>
</dbReference>
<dbReference type="InterPro" id="IPR036116">
    <property type="entry name" value="FN3_sf"/>
</dbReference>
<feature type="domain" description="Protein kinase" evidence="2">
    <location>
        <begin position="1100"/>
        <end position="1356"/>
    </location>
</feature>
<feature type="compositionally biased region" description="Polar residues" evidence="1">
    <location>
        <begin position="493"/>
        <end position="515"/>
    </location>
</feature>
<dbReference type="SMART" id="SM00408">
    <property type="entry name" value="IGc2"/>
    <property type="match status" value="1"/>
</dbReference>
<accession>A0AAF5D8Y1</accession>
<dbReference type="PANTHER" id="PTHR24347">
    <property type="entry name" value="SERINE/THREONINE-PROTEIN KINASE"/>
    <property type="match status" value="1"/>
</dbReference>
<dbReference type="Gene3D" id="1.10.510.10">
    <property type="entry name" value="Transferase(Phosphotransferase) domain 1"/>
    <property type="match status" value="2"/>
</dbReference>
<dbReference type="InterPro" id="IPR003598">
    <property type="entry name" value="Ig_sub2"/>
</dbReference>
<feature type="compositionally biased region" description="Basic residues" evidence="1">
    <location>
        <begin position="483"/>
        <end position="492"/>
    </location>
</feature>
<protein>
    <submittedName>
        <fullName evidence="6">Protein kinase domain-containing protein</fullName>
    </submittedName>
</protein>
<feature type="region of interest" description="Disordered" evidence="1">
    <location>
        <begin position="478"/>
        <end position="518"/>
    </location>
</feature>
<organism evidence="5 6">
    <name type="scientific">Strongyloides stercoralis</name>
    <name type="common">Threadworm</name>
    <dbReference type="NCBI Taxonomy" id="6248"/>
    <lineage>
        <taxon>Eukaryota</taxon>
        <taxon>Metazoa</taxon>
        <taxon>Ecdysozoa</taxon>
        <taxon>Nematoda</taxon>
        <taxon>Chromadorea</taxon>
        <taxon>Rhabditida</taxon>
        <taxon>Tylenchina</taxon>
        <taxon>Panagrolaimomorpha</taxon>
        <taxon>Strongyloidoidea</taxon>
        <taxon>Strongyloididae</taxon>
        <taxon>Strongyloides</taxon>
    </lineage>
</organism>
<dbReference type="WBParaSite" id="TCONS_00007620.p1">
    <property type="protein sequence ID" value="TCONS_00007620.p1"/>
    <property type="gene ID" value="XLOC_005650"/>
</dbReference>
<dbReference type="GO" id="GO:0005524">
    <property type="term" value="F:ATP binding"/>
    <property type="evidence" value="ECO:0007669"/>
    <property type="project" value="InterPro"/>
</dbReference>
<dbReference type="InterPro" id="IPR011009">
    <property type="entry name" value="Kinase-like_dom_sf"/>
</dbReference>
<dbReference type="PROSITE" id="PS50835">
    <property type="entry name" value="IG_LIKE"/>
    <property type="match status" value="1"/>
</dbReference>
<dbReference type="PROSITE" id="PS50853">
    <property type="entry name" value="FN3"/>
    <property type="match status" value="1"/>
</dbReference>
<dbReference type="AlphaFoldDB" id="A0AAF5D8Y1"/>
<evidence type="ECO:0000259" key="3">
    <source>
        <dbReference type="PROSITE" id="PS50835"/>
    </source>
</evidence>
<dbReference type="CDD" id="cd00063">
    <property type="entry name" value="FN3"/>
    <property type="match status" value="1"/>
</dbReference>
<dbReference type="SUPFAM" id="SSF56112">
    <property type="entry name" value="Protein kinase-like (PK-like)"/>
    <property type="match status" value="2"/>
</dbReference>
<dbReference type="SUPFAM" id="SSF49265">
    <property type="entry name" value="Fibronectin type III"/>
    <property type="match status" value="1"/>
</dbReference>
<dbReference type="SMART" id="SM00060">
    <property type="entry name" value="FN3"/>
    <property type="match status" value="1"/>
</dbReference>
<dbReference type="PROSITE" id="PS50011">
    <property type="entry name" value="PROTEIN_KINASE_DOM"/>
    <property type="match status" value="2"/>
</dbReference>
<dbReference type="InterPro" id="IPR003961">
    <property type="entry name" value="FN3_dom"/>
</dbReference>
<feature type="domain" description="Protein kinase" evidence="2">
    <location>
        <begin position="1"/>
        <end position="200"/>
    </location>
</feature>
<dbReference type="Proteomes" id="UP000035681">
    <property type="component" value="Unplaced"/>
</dbReference>
<keyword evidence="5" id="KW-1185">Reference proteome</keyword>
<reference evidence="6" key="1">
    <citation type="submission" date="2024-02" db="UniProtKB">
        <authorList>
            <consortium name="WormBaseParasite"/>
        </authorList>
    </citation>
    <scope>IDENTIFICATION</scope>
</reference>
<dbReference type="InterPro" id="IPR000719">
    <property type="entry name" value="Prot_kinase_dom"/>
</dbReference>
<evidence type="ECO:0000313" key="6">
    <source>
        <dbReference type="WBParaSite" id="TCONS_00007620.p1"/>
    </source>
</evidence>
<feature type="region of interest" description="Disordered" evidence="1">
    <location>
        <begin position="563"/>
        <end position="590"/>
    </location>
</feature>
<dbReference type="InterPro" id="IPR013783">
    <property type="entry name" value="Ig-like_fold"/>
</dbReference>
<dbReference type="Pfam" id="PF00069">
    <property type="entry name" value="Pkinase"/>
    <property type="match status" value="2"/>
</dbReference>
<feature type="domain" description="Ig-like" evidence="3">
    <location>
        <begin position="828"/>
        <end position="922"/>
    </location>
</feature>
<dbReference type="CDD" id="cd00096">
    <property type="entry name" value="Ig"/>
    <property type="match status" value="1"/>
</dbReference>
<dbReference type="InterPro" id="IPR013098">
    <property type="entry name" value="Ig_I-set"/>
</dbReference>
<dbReference type="SUPFAM" id="SSF48726">
    <property type="entry name" value="Immunoglobulin"/>
    <property type="match status" value="1"/>
</dbReference>
<name>A0AAF5D8Y1_STRER</name>
<evidence type="ECO:0000313" key="5">
    <source>
        <dbReference type="Proteomes" id="UP000035681"/>
    </source>
</evidence>
<dbReference type="GO" id="GO:0004672">
    <property type="term" value="F:protein kinase activity"/>
    <property type="evidence" value="ECO:0007669"/>
    <property type="project" value="InterPro"/>
</dbReference>
<feature type="domain" description="Fibronectin type-III" evidence="4">
    <location>
        <begin position="934"/>
        <end position="1032"/>
    </location>
</feature>
<evidence type="ECO:0000259" key="4">
    <source>
        <dbReference type="PROSITE" id="PS50853"/>
    </source>
</evidence>